<organism evidence="1 2">
    <name type="scientific">Vitis vinifera</name>
    <name type="common">Grape</name>
    <dbReference type="NCBI Taxonomy" id="29760"/>
    <lineage>
        <taxon>Eukaryota</taxon>
        <taxon>Viridiplantae</taxon>
        <taxon>Streptophyta</taxon>
        <taxon>Embryophyta</taxon>
        <taxon>Tracheophyta</taxon>
        <taxon>Spermatophyta</taxon>
        <taxon>Magnoliopsida</taxon>
        <taxon>eudicotyledons</taxon>
        <taxon>Gunneridae</taxon>
        <taxon>Pentapetalae</taxon>
        <taxon>rosids</taxon>
        <taxon>Vitales</taxon>
        <taxon>Vitaceae</taxon>
        <taxon>Viteae</taxon>
        <taxon>Vitis</taxon>
    </lineage>
</organism>
<name>A0ABY9CLT9_VITVI</name>
<protein>
    <submittedName>
        <fullName evidence="1">Uncharacterized protein</fullName>
    </submittedName>
</protein>
<sequence>MATSFERIIASLSSETCFRSSAVLLLPIVLTDTRDTRTTANALLGSGIELAGVIEVVVLPLSLVPV</sequence>
<evidence type="ECO:0000313" key="2">
    <source>
        <dbReference type="Proteomes" id="UP001227230"/>
    </source>
</evidence>
<reference evidence="1 2" key="1">
    <citation type="journal article" date="2023" name="Hortic Res">
        <title>The complete reference genome for grapevine (Vitis vinifera L.) genetics and breeding.</title>
        <authorList>
            <person name="Shi X."/>
            <person name="Cao S."/>
            <person name="Wang X."/>
            <person name="Huang S."/>
            <person name="Wang Y."/>
            <person name="Liu Z."/>
            <person name="Liu W."/>
            <person name="Leng X."/>
            <person name="Peng Y."/>
            <person name="Wang N."/>
            <person name="Wang Y."/>
            <person name="Ma Z."/>
            <person name="Xu X."/>
            <person name="Zhang F."/>
            <person name="Xue H."/>
            <person name="Zhong H."/>
            <person name="Wang Y."/>
            <person name="Zhang K."/>
            <person name="Velt A."/>
            <person name="Avia K."/>
            <person name="Holtgrawe D."/>
            <person name="Grimplet J."/>
            <person name="Matus J.T."/>
            <person name="Ware D."/>
            <person name="Wu X."/>
            <person name="Wang H."/>
            <person name="Liu C."/>
            <person name="Fang Y."/>
            <person name="Rustenholz C."/>
            <person name="Cheng Z."/>
            <person name="Xiao H."/>
            <person name="Zhou Y."/>
        </authorList>
    </citation>
    <scope>NUCLEOTIDE SEQUENCE [LARGE SCALE GENOMIC DNA]</scope>
    <source>
        <strain evidence="2">cv. Pinot noir / PN40024</strain>
        <tissue evidence="1">Leaf</tissue>
    </source>
</reference>
<dbReference type="EMBL" id="CP126657">
    <property type="protein sequence ID" value="WJZ96151.1"/>
    <property type="molecule type" value="Genomic_DNA"/>
</dbReference>
<proteinExistence type="predicted"/>
<evidence type="ECO:0000313" key="1">
    <source>
        <dbReference type="EMBL" id="WJZ96151.1"/>
    </source>
</evidence>
<dbReference type="Proteomes" id="UP001227230">
    <property type="component" value="Chromosome 10"/>
</dbReference>
<gene>
    <name evidence="1" type="ORF">VitviT2T_014864</name>
</gene>
<accession>A0ABY9CLT9</accession>
<keyword evidence="2" id="KW-1185">Reference proteome</keyword>